<comment type="catalytic activity">
    <reaction evidence="1 7">
        <text>L-alanine = D-alanine</text>
        <dbReference type="Rhea" id="RHEA:20249"/>
        <dbReference type="ChEBI" id="CHEBI:57416"/>
        <dbReference type="ChEBI" id="CHEBI:57972"/>
        <dbReference type="EC" id="5.1.1.1"/>
    </reaction>
</comment>
<evidence type="ECO:0000256" key="3">
    <source>
        <dbReference type="ARBA" id="ARBA00007880"/>
    </source>
</evidence>
<protein>
    <recommendedName>
        <fullName evidence="4 7">Alanine racemase</fullName>
        <ecNumber evidence="4 7">5.1.1.1</ecNumber>
    </recommendedName>
</protein>
<evidence type="ECO:0000313" key="11">
    <source>
        <dbReference type="EMBL" id="GGD97848.1"/>
    </source>
</evidence>
<dbReference type="Pfam" id="PF01168">
    <property type="entry name" value="Ala_racemase_N"/>
    <property type="match status" value="1"/>
</dbReference>
<feature type="binding site" evidence="7 9">
    <location>
        <position position="328"/>
    </location>
    <ligand>
        <name>substrate</name>
    </ligand>
</feature>
<evidence type="ECO:0000313" key="12">
    <source>
        <dbReference type="Proteomes" id="UP000644699"/>
    </source>
</evidence>
<dbReference type="GO" id="GO:0030170">
    <property type="term" value="F:pyridoxal phosphate binding"/>
    <property type="evidence" value="ECO:0007669"/>
    <property type="project" value="UniProtKB-UniRule"/>
</dbReference>
<evidence type="ECO:0000256" key="1">
    <source>
        <dbReference type="ARBA" id="ARBA00000316"/>
    </source>
</evidence>
<dbReference type="HAMAP" id="MF_01201">
    <property type="entry name" value="Ala_racemase"/>
    <property type="match status" value="1"/>
</dbReference>
<dbReference type="InterPro" id="IPR000821">
    <property type="entry name" value="Ala_racemase"/>
</dbReference>
<proteinExistence type="inferred from homology"/>
<dbReference type="InterPro" id="IPR029066">
    <property type="entry name" value="PLP-binding_barrel"/>
</dbReference>
<dbReference type="InterPro" id="IPR020622">
    <property type="entry name" value="Ala_racemase_pyridoxalP-BS"/>
</dbReference>
<evidence type="ECO:0000259" key="10">
    <source>
        <dbReference type="SMART" id="SM01005"/>
    </source>
</evidence>
<dbReference type="AlphaFoldDB" id="A0A917E3H2"/>
<dbReference type="PROSITE" id="PS00395">
    <property type="entry name" value="ALANINE_RACEMASE"/>
    <property type="match status" value="1"/>
</dbReference>
<dbReference type="GO" id="GO:0030632">
    <property type="term" value="P:D-alanine biosynthetic process"/>
    <property type="evidence" value="ECO:0007669"/>
    <property type="project" value="UniProtKB-UniRule"/>
</dbReference>
<feature type="active site" description="Proton acceptor; specific for D-alanine" evidence="7">
    <location>
        <position position="59"/>
    </location>
</feature>
<evidence type="ECO:0000256" key="2">
    <source>
        <dbReference type="ARBA" id="ARBA00001933"/>
    </source>
</evidence>
<evidence type="ECO:0000256" key="9">
    <source>
        <dbReference type="PIRSR" id="PIRSR600821-52"/>
    </source>
</evidence>
<dbReference type="SMART" id="SM01005">
    <property type="entry name" value="Ala_racemase_C"/>
    <property type="match status" value="1"/>
</dbReference>
<feature type="modified residue" description="N6-(pyridoxal phosphate)lysine" evidence="7 8">
    <location>
        <position position="59"/>
    </location>
</feature>
<dbReference type="PRINTS" id="PR00992">
    <property type="entry name" value="ALARACEMASE"/>
</dbReference>
<dbReference type="CDD" id="cd00430">
    <property type="entry name" value="PLPDE_III_AR"/>
    <property type="match status" value="1"/>
</dbReference>
<dbReference type="SUPFAM" id="SSF51419">
    <property type="entry name" value="PLP-binding barrel"/>
    <property type="match status" value="1"/>
</dbReference>
<comment type="function">
    <text evidence="7">Catalyzes the interconversion of L-alanine and D-alanine. May also act on other amino acids.</text>
</comment>
<evidence type="ECO:0000256" key="7">
    <source>
        <dbReference type="HAMAP-Rule" id="MF_01201"/>
    </source>
</evidence>
<dbReference type="InterPro" id="IPR009006">
    <property type="entry name" value="Ala_racemase/Decarboxylase_C"/>
</dbReference>
<dbReference type="InterPro" id="IPR011079">
    <property type="entry name" value="Ala_racemase_C"/>
</dbReference>
<comment type="similarity">
    <text evidence="3 7">Belongs to the alanine racemase family.</text>
</comment>
<feature type="active site" description="Proton acceptor; specific for L-alanine" evidence="7">
    <location>
        <position position="280"/>
    </location>
</feature>
<feature type="binding site" evidence="7 9">
    <location>
        <position position="157"/>
    </location>
    <ligand>
        <name>substrate</name>
    </ligand>
</feature>
<feature type="domain" description="Alanine racemase C-terminal" evidence="10">
    <location>
        <begin position="259"/>
        <end position="382"/>
    </location>
</feature>
<dbReference type="InterPro" id="IPR001608">
    <property type="entry name" value="Ala_racemase_N"/>
</dbReference>
<dbReference type="GO" id="GO:0005829">
    <property type="term" value="C:cytosol"/>
    <property type="evidence" value="ECO:0007669"/>
    <property type="project" value="TreeGrafter"/>
</dbReference>
<dbReference type="NCBIfam" id="TIGR00492">
    <property type="entry name" value="alr"/>
    <property type="match status" value="1"/>
</dbReference>
<organism evidence="11 12">
    <name type="scientific">Aureimonas endophytica</name>
    <dbReference type="NCBI Taxonomy" id="2027858"/>
    <lineage>
        <taxon>Bacteria</taxon>
        <taxon>Pseudomonadati</taxon>
        <taxon>Pseudomonadota</taxon>
        <taxon>Alphaproteobacteria</taxon>
        <taxon>Hyphomicrobiales</taxon>
        <taxon>Aurantimonadaceae</taxon>
        <taxon>Aureimonas</taxon>
    </lineage>
</organism>
<dbReference type="SUPFAM" id="SSF50621">
    <property type="entry name" value="Alanine racemase C-terminal domain-like"/>
    <property type="match status" value="1"/>
</dbReference>
<keyword evidence="5 7" id="KW-0663">Pyridoxal phosphate</keyword>
<dbReference type="Pfam" id="PF00842">
    <property type="entry name" value="Ala_racemase_C"/>
    <property type="match status" value="1"/>
</dbReference>
<gene>
    <name evidence="11" type="ORF">GCM10011390_15770</name>
</gene>
<name>A0A917E3H2_9HYPH</name>
<evidence type="ECO:0000256" key="8">
    <source>
        <dbReference type="PIRSR" id="PIRSR600821-50"/>
    </source>
</evidence>
<sequence>MGAHSANLSWTEGWRTATVPDRGEIPGGGVLTIDLGALAANYRQLVALAGGAKVAGVVKADGYGLGAVPVARRLAREGCESFFVAHLAEGLALREALPEAEILVLNGLAPGAEPACAEAGLVPVLNSLAQIEAFAREGVRRGRRLPAAIQVDSGMSRLGLSPAEVERIATDPTRLFGLETVLVMSHLACADTPDHPANAAQLAAFRRLAALLPAARRSLANSAGLFLGPDFRFDLARPGIAVYGGRPFADPAPNPMRPVVRLQGRVIQLRDVPAGAGIGYGHTVTAERPMRLATLGLGYADGWPRRLGNHIAAHIGETALPMVGRVSMDSIILDAGAAELRPGDLVDLIGPAQSLDAVAEAAETISYEILTGLGSRFERHYLEDEAGVSA</sequence>
<evidence type="ECO:0000256" key="6">
    <source>
        <dbReference type="ARBA" id="ARBA00023235"/>
    </source>
</evidence>
<dbReference type="Proteomes" id="UP000644699">
    <property type="component" value="Unassembled WGS sequence"/>
</dbReference>
<dbReference type="EMBL" id="BMIQ01000002">
    <property type="protein sequence ID" value="GGD97848.1"/>
    <property type="molecule type" value="Genomic_DNA"/>
</dbReference>
<reference evidence="11" key="2">
    <citation type="submission" date="2020-09" db="EMBL/GenBank/DDBJ databases">
        <authorList>
            <person name="Sun Q."/>
            <person name="Zhou Y."/>
        </authorList>
    </citation>
    <scope>NUCLEOTIDE SEQUENCE</scope>
    <source>
        <strain evidence="11">CGMCC 1.15367</strain>
    </source>
</reference>
<dbReference type="Gene3D" id="2.40.37.10">
    <property type="entry name" value="Lyase, Ornithine Decarboxylase, Chain A, domain 1"/>
    <property type="match status" value="1"/>
</dbReference>
<evidence type="ECO:0000256" key="4">
    <source>
        <dbReference type="ARBA" id="ARBA00013089"/>
    </source>
</evidence>
<reference evidence="11" key="1">
    <citation type="journal article" date="2014" name="Int. J. Syst. Evol. Microbiol.">
        <title>Complete genome sequence of Corynebacterium casei LMG S-19264T (=DSM 44701T), isolated from a smear-ripened cheese.</title>
        <authorList>
            <consortium name="US DOE Joint Genome Institute (JGI-PGF)"/>
            <person name="Walter F."/>
            <person name="Albersmeier A."/>
            <person name="Kalinowski J."/>
            <person name="Ruckert C."/>
        </authorList>
    </citation>
    <scope>NUCLEOTIDE SEQUENCE</scope>
    <source>
        <strain evidence="11">CGMCC 1.15367</strain>
    </source>
</reference>
<comment type="cofactor">
    <cofactor evidence="2 7 8">
        <name>pyridoxal 5'-phosphate</name>
        <dbReference type="ChEBI" id="CHEBI:597326"/>
    </cofactor>
</comment>
<comment type="pathway">
    <text evidence="7">Amino-acid biosynthesis; D-alanine biosynthesis; D-alanine from L-alanine: step 1/1.</text>
</comment>
<comment type="caution">
    <text evidence="11">The sequence shown here is derived from an EMBL/GenBank/DDBJ whole genome shotgun (WGS) entry which is preliminary data.</text>
</comment>
<dbReference type="GO" id="GO:0008784">
    <property type="term" value="F:alanine racemase activity"/>
    <property type="evidence" value="ECO:0007669"/>
    <property type="project" value="UniProtKB-UniRule"/>
</dbReference>
<keyword evidence="6 7" id="KW-0413">Isomerase</keyword>
<dbReference type="EC" id="5.1.1.1" evidence="4 7"/>
<accession>A0A917E3H2</accession>
<dbReference type="RefSeq" id="WP_188907677.1">
    <property type="nucleotide sequence ID" value="NZ_BMIQ01000002.1"/>
</dbReference>
<keyword evidence="12" id="KW-1185">Reference proteome</keyword>
<evidence type="ECO:0000256" key="5">
    <source>
        <dbReference type="ARBA" id="ARBA00022898"/>
    </source>
</evidence>
<dbReference type="Gene3D" id="3.20.20.10">
    <property type="entry name" value="Alanine racemase"/>
    <property type="match status" value="1"/>
</dbReference>
<dbReference type="PANTHER" id="PTHR30511:SF0">
    <property type="entry name" value="ALANINE RACEMASE, CATABOLIC-RELATED"/>
    <property type="match status" value="1"/>
</dbReference>
<dbReference type="PANTHER" id="PTHR30511">
    <property type="entry name" value="ALANINE RACEMASE"/>
    <property type="match status" value="1"/>
</dbReference>